<evidence type="ECO:0000259" key="1">
    <source>
        <dbReference type="Pfam" id="PF21686"/>
    </source>
</evidence>
<accession>A0A7W5P5N5</accession>
<dbReference type="GO" id="GO:0016874">
    <property type="term" value="F:ligase activity"/>
    <property type="evidence" value="ECO:0007669"/>
    <property type="project" value="UniProtKB-KW"/>
</dbReference>
<dbReference type="EMBL" id="JACHZG010000001">
    <property type="protein sequence ID" value="MBB3325639.1"/>
    <property type="molecule type" value="Genomic_DNA"/>
</dbReference>
<organism evidence="2 3">
    <name type="scientific">Microlunatus antarcticus</name>
    <dbReference type="NCBI Taxonomy" id="53388"/>
    <lineage>
        <taxon>Bacteria</taxon>
        <taxon>Bacillati</taxon>
        <taxon>Actinomycetota</taxon>
        <taxon>Actinomycetes</taxon>
        <taxon>Propionibacteriales</taxon>
        <taxon>Propionibacteriaceae</taxon>
        <taxon>Microlunatus</taxon>
    </lineage>
</organism>
<dbReference type="AlphaFoldDB" id="A0A7W5P5N5"/>
<dbReference type="Proteomes" id="UP000565572">
    <property type="component" value="Unassembled WGS sequence"/>
</dbReference>
<gene>
    <name evidence="2" type="ORF">FHX39_000583</name>
</gene>
<dbReference type="InterPro" id="IPR014145">
    <property type="entry name" value="LigD_pol_dom"/>
</dbReference>
<protein>
    <submittedName>
        <fullName evidence="2">DNA ligase D-like protein (Predicted polymerase)</fullName>
    </submittedName>
</protein>
<keyword evidence="3" id="KW-1185">Reference proteome</keyword>
<reference evidence="2 3" key="1">
    <citation type="submission" date="2020-08" db="EMBL/GenBank/DDBJ databases">
        <title>Sequencing the genomes of 1000 actinobacteria strains.</title>
        <authorList>
            <person name="Klenk H.-P."/>
        </authorList>
    </citation>
    <scope>NUCLEOTIDE SEQUENCE [LARGE SCALE GENOMIC DNA]</scope>
    <source>
        <strain evidence="2 3">DSM 11053</strain>
    </source>
</reference>
<dbReference type="RefSeq" id="WP_183336660.1">
    <property type="nucleotide sequence ID" value="NZ_JACHZG010000001.1"/>
</dbReference>
<sequence>MAGEQRHGISLSSLDDALFAGADATKRDLLDHLEAVAPVMLPELADRPLSVVRVRPGQPPFMQKNLPAYAPESVRRVPQWSEASHREVVYAVAEDVTTLVWFGNQRAVEYHVPLYRLGEPDRPTALVLDLDPPEGSGFDVVVAAARVVRQALDEAGLAGAVKTSGSKGVHVVVPLVPGTTGDAAAATRALAVRAERIDPTLTTTAYLKEDRAGKVFLDPTRAGGGTLAAVYSPRVRPGTTVSFPLGWDELDDVTPADFTVRTVPGLLGSRPSWAERLPAPQTLPADLVAEGHTIPVARVAAMHEGKRRKRAREADASEG</sequence>
<keyword evidence="2" id="KW-0436">Ligase</keyword>
<dbReference type="Pfam" id="PF21686">
    <property type="entry name" value="LigD_Prim-Pol"/>
    <property type="match status" value="1"/>
</dbReference>
<evidence type="ECO:0000313" key="2">
    <source>
        <dbReference type="EMBL" id="MBB3325639.1"/>
    </source>
</evidence>
<proteinExistence type="predicted"/>
<dbReference type="InterPro" id="IPR052171">
    <property type="entry name" value="NHEJ_LigD"/>
</dbReference>
<dbReference type="PANTHER" id="PTHR42705:SF2">
    <property type="entry name" value="BIFUNCTIONAL NON-HOMOLOGOUS END JOINING PROTEIN LIGD"/>
    <property type="match status" value="1"/>
</dbReference>
<feature type="domain" description="DNA ligase D polymerase" evidence="1">
    <location>
        <begin position="25"/>
        <end position="267"/>
    </location>
</feature>
<name>A0A7W5P5N5_9ACTN</name>
<dbReference type="PANTHER" id="PTHR42705">
    <property type="entry name" value="BIFUNCTIONAL NON-HOMOLOGOUS END JOINING PROTEIN LIGD"/>
    <property type="match status" value="1"/>
</dbReference>
<evidence type="ECO:0000313" key="3">
    <source>
        <dbReference type="Proteomes" id="UP000565572"/>
    </source>
</evidence>
<comment type="caution">
    <text evidence="2">The sequence shown here is derived from an EMBL/GenBank/DDBJ whole genome shotgun (WGS) entry which is preliminary data.</text>
</comment>
<dbReference type="Gene3D" id="3.90.920.10">
    <property type="entry name" value="DNA primase, PRIM domain"/>
    <property type="match status" value="1"/>
</dbReference>